<evidence type="ECO:0000256" key="3">
    <source>
        <dbReference type="SAM" id="Phobius"/>
    </source>
</evidence>
<reference evidence="5" key="1">
    <citation type="submission" date="2017-08" db="EMBL/GenBank/DDBJ databases">
        <authorList>
            <person name="Imhoff J.F."/>
            <person name="Rahn T."/>
            <person name="Kuenzel S."/>
            <person name="Neulinger S.C."/>
        </authorList>
    </citation>
    <scope>NUCLEOTIDE SEQUENCE</scope>
    <source>
        <strain evidence="5">IM 151</strain>
    </source>
</reference>
<dbReference type="Gene3D" id="3.30.70.270">
    <property type="match status" value="1"/>
</dbReference>
<dbReference type="PANTHER" id="PTHR45138:SF9">
    <property type="entry name" value="DIGUANYLATE CYCLASE DGCM-RELATED"/>
    <property type="match status" value="1"/>
</dbReference>
<dbReference type="InterPro" id="IPR000160">
    <property type="entry name" value="GGDEF_dom"/>
</dbReference>
<reference evidence="5" key="2">
    <citation type="journal article" date="2020" name="Microorganisms">
        <title>Osmotic Adaptation and Compatible Solute Biosynthesis of Phototrophic Bacteria as Revealed from Genome Analyses.</title>
        <authorList>
            <person name="Imhoff J.F."/>
            <person name="Rahn T."/>
            <person name="Kunzel S."/>
            <person name="Keller A."/>
            <person name="Neulinger S.C."/>
        </authorList>
    </citation>
    <scope>NUCLEOTIDE SEQUENCE</scope>
    <source>
        <strain evidence="5">IM 151</strain>
    </source>
</reference>
<dbReference type="PANTHER" id="PTHR45138">
    <property type="entry name" value="REGULATORY COMPONENTS OF SENSORY TRANSDUCTION SYSTEM"/>
    <property type="match status" value="1"/>
</dbReference>
<keyword evidence="6" id="KW-1185">Reference proteome</keyword>
<dbReference type="SMART" id="SM00267">
    <property type="entry name" value="GGDEF"/>
    <property type="match status" value="1"/>
</dbReference>
<evidence type="ECO:0000313" key="5">
    <source>
        <dbReference type="EMBL" id="MBK1711172.1"/>
    </source>
</evidence>
<dbReference type="EC" id="2.7.7.65" evidence="1"/>
<organism evidence="5 6">
    <name type="scientific">Rubrivivax gelatinosus</name>
    <name type="common">Rhodocyclus gelatinosus</name>
    <name type="synonym">Rhodopseudomonas gelatinosa</name>
    <dbReference type="NCBI Taxonomy" id="28068"/>
    <lineage>
        <taxon>Bacteria</taxon>
        <taxon>Pseudomonadati</taxon>
        <taxon>Pseudomonadota</taxon>
        <taxon>Betaproteobacteria</taxon>
        <taxon>Burkholderiales</taxon>
        <taxon>Sphaerotilaceae</taxon>
        <taxon>Rubrivivax</taxon>
    </lineage>
</organism>
<keyword evidence="3" id="KW-1133">Transmembrane helix</keyword>
<dbReference type="Proteomes" id="UP001041814">
    <property type="component" value="Unassembled WGS sequence"/>
</dbReference>
<dbReference type="InterPro" id="IPR043128">
    <property type="entry name" value="Rev_trsase/Diguanyl_cyclase"/>
</dbReference>
<evidence type="ECO:0000313" key="6">
    <source>
        <dbReference type="Proteomes" id="UP001041814"/>
    </source>
</evidence>
<dbReference type="EMBL" id="NRRU01000001">
    <property type="protein sequence ID" value="MBK1711172.1"/>
    <property type="molecule type" value="Genomic_DNA"/>
</dbReference>
<dbReference type="InterPro" id="IPR050469">
    <property type="entry name" value="Diguanylate_Cyclase"/>
</dbReference>
<comment type="caution">
    <text evidence="5">The sequence shown here is derived from an EMBL/GenBank/DDBJ whole genome shotgun (WGS) entry which is preliminary data.</text>
</comment>
<feature type="transmembrane region" description="Helical" evidence="3">
    <location>
        <begin position="159"/>
        <end position="179"/>
    </location>
</feature>
<dbReference type="NCBIfam" id="TIGR00254">
    <property type="entry name" value="GGDEF"/>
    <property type="match status" value="1"/>
</dbReference>
<evidence type="ECO:0000256" key="1">
    <source>
        <dbReference type="ARBA" id="ARBA00012528"/>
    </source>
</evidence>
<feature type="transmembrane region" description="Helical" evidence="3">
    <location>
        <begin position="126"/>
        <end position="147"/>
    </location>
</feature>
<feature type="transmembrane region" description="Helical" evidence="3">
    <location>
        <begin position="49"/>
        <end position="67"/>
    </location>
</feature>
<dbReference type="SUPFAM" id="SSF55073">
    <property type="entry name" value="Nucleotide cyclase"/>
    <property type="match status" value="1"/>
</dbReference>
<dbReference type="InterPro" id="IPR029787">
    <property type="entry name" value="Nucleotide_cyclase"/>
</dbReference>
<proteinExistence type="predicted"/>
<dbReference type="RefSeq" id="WP_200225697.1">
    <property type="nucleotide sequence ID" value="NZ_NRRT01000002.1"/>
</dbReference>
<keyword evidence="3" id="KW-0812">Transmembrane</keyword>
<feature type="transmembrane region" description="Helical" evidence="3">
    <location>
        <begin position="21"/>
        <end position="43"/>
    </location>
</feature>
<dbReference type="PROSITE" id="PS50887">
    <property type="entry name" value="GGDEF"/>
    <property type="match status" value="1"/>
</dbReference>
<accession>A0ABS1DME1</accession>
<feature type="transmembrane region" description="Helical" evidence="3">
    <location>
        <begin position="104"/>
        <end position="119"/>
    </location>
</feature>
<comment type="catalytic activity">
    <reaction evidence="2">
        <text>2 GTP = 3',3'-c-di-GMP + 2 diphosphate</text>
        <dbReference type="Rhea" id="RHEA:24898"/>
        <dbReference type="ChEBI" id="CHEBI:33019"/>
        <dbReference type="ChEBI" id="CHEBI:37565"/>
        <dbReference type="ChEBI" id="CHEBI:58805"/>
        <dbReference type="EC" id="2.7.7.65"/>
    </reaction>
</comment>
<sequence length="363" mass="39339">MRLLDLLLTPDPVRRVRLLQSLLAMSTMCAGIGAMHYFVWIGAASRSGVAIWTAVAFAGMAAIYGAMRSGWSERLADPTLSVVQMDFAIACSAAAYALLGPGRGGVFPVVMVVLMYGMFRSTMRQMAGVCVFGVVVLGMTMAVMAGLDPVRYPPAIELGHFLMVATMMPAASILAARLARLRERSSLQRAELSAALERIRQLATRDELTGLINRRHMVELMEQEHQRCIRSGHTFCVALLEVDDFGTHAEALGADGDIRLLRGVAQEAAHRVRVADVLAYWDAARFLLLMSDTRAALARAGLDRLREAVAGVPVLREAEALRITLSAGMAEHHAGETVEQTVARAEQALQDALRQGESRVVVA</sequence>
<feature type="domain" description="GGDEF" evidence="4">
    <location>
        <begin position="233"/>
        <end position="363"/>
    </location>
</feature>
<name>A0ABS1DME1_RUBGE</name>
<gene>
    <name evidence="5" type="ORF">CKO43_00055</name>
</gene>
<keyword evidence="3" id="KW-0472">Membrane</keyword>
<dbReference type="Pfam" id="PF00990">
    <property type="entry name" value="GGDEF"/>
    <property type="match status" value="1"/>
</dbReference>
<evidence type="ECO:0000256" key="2">
    <source>
        <dbReference type="ARBA" id="ARBA00034247"/>
    </source>
</evidence>
<dbReference type="CDD" id="cd01949">
    <property type="entry name" value="GGDEF"/>
    <property type="match status" value="1"/>
</dbReference>
<evidence type="ECO:0000259" key="4">
    <source>
        <dbReference type="PROSITE" id="PS50887"/>
    </source>
</evidence>
<protein>
    <recommendedName>
        <fullName evidence="1">diguanylate cyclase</fullName>
        <ecNumber evidence="1">2.7.7.65</ecNumber>
    </recommendedName>
</protein>